<dbReference type="OrthoDB" id="384237at2"/>
<gene>
    <name evidence="3" type="ORF">SAMN04487771_101317</name>
</gene>
<accession>A0A1I0DLB6</accession>
<evidence type="ECO:0000313" key="4">
    <source>
        <dbReference type="Proteomes" id="UP000199820"/>
    </source>
</evidence>
<dbReference type="eggNOG" id="COG3409">
    <property type="taxonomic scope" value="Bacteria"/>
</dbReference>
<keyword evidence="1" id="KW-0732">Signal</keyword>
<name>A0A1I0DLB6_9FIRM</name>
<dbReference type="AlphaFoldDB" id="A0A1I0DLB6"/>
<dbReference type="GO" id="GO:0016020">
    <property type="term" value="C:membrane"/>
    <property type="evidence" value="ECO:0007669"/>
    <property type="project" value="InterPro"/>
</dbReference>
<proteinExistence type="predicted"/>
<dbReference type="Pfam" id="PF04205">
    <property type="entry name" value="FMN_bind"/>
    <property type="match status" value="1"/>
</dbReference>
<feature type="signal peptide" evidence="1">
    <location>
        <begin position="1"/>
        <end position="21"/>
    </location>
</feature>
<reference evidence="3 4" key="1">
    <citation type="submission" date="2016-10" db="EMBL/GenBank/DDBJ databases">
        <authorList>
            <person name="de Groot N.N."/>
        </authorList>
    </citation>
    <scope>NUCLEOTIDE SEQUENCE [LARGE SCALE GENOMIC DNA]</scope>
    <source>
        <strain evidence="3 4">KH1P1</strain>
    </source>
</reference>
<evidence type="ECO:0000313" key="3">
    <source>
        <dbReference type="EMBL" id="SET33302.1"/>
    </source>
</evidence>
<dbReference type="Proteomes" id="UP000199820">
    <property type="component" value="Unassembled WGS sequence"/>
</dbReference>
<dbReference type="eggNOG" id="COG3976">
    <property type="taxonomic scope" value="Bacteria"/>
</dbReference>
<protein>
    <submittedName>
        <fullName evidence="3">FMN-binding domain-containing protein</fullName>
    </submittedName>
</protein>
<sequence length="447" mass="45672">MKNHVIGAAAMVLCGAAIAFAGNQLNAQKKANQEVLTGTAKGFGGDVTVTLTRENGAIVDVKISGEKETPEIGGAALAELATQLRTAGKADIDGVSGATITSTAVKEAAAQALGETLTAAQETAAETAAAEEPKAEAEEVNVEGGLQIGQVLAAAHGTKCFAQVTSVVSGDKIVAAYIDEYQFTDKGTEGITAVPNSDSDFGAGYAEGKVLISKRESADYYSKLMTDHAKATIRIDDNYDAIQAFAAGKTISEIDAAAAKGKEAVDAVSGATLVDTAGYLQAIADAAKAAQKTPAVAFDGDASALKLNFKIGAAHGTKGFSTAAVLTDGSKVILSWIDEFQFMPKGESTVVGVPNSDADFADGYAADVVLASKRASADYYSKLMTDHAKATTRIDDNYDAIQKAVDGMTIDETIALGKNEKAVDSVSGATLADTAGYVALIGDAAKQ</sequence>
<feature type="chain" id="PRO_5011795349" evidence="1">
    <location>
        <begin position="22"/>
        <end position="447"/>
    </location>
</feature>
<evidence type="ECO:0000256" key="1">
    <source>
        <dbReference type="SAM" id="SignalP"/>
    </source>
</evidence>
<dbReference type="RefSeq" id="WP_074649143.1">
    <property type="nucleotide sequence ID" value="NZ_FOIL01000013.1"/>
</dbReference>
<dbReference type="SMART" id="SM00900">
    <property type="entry name" value="FMN_bind"/>
    <property type="match status" value="1"/>
</dbReference>
<evidence type="ECO:0000259" key="2">
    <source>
        <dbReference type="SMART" id="SM00900"/>
    </source>
</evidence>
<organism evidence="3 4">
    <name type="scientific">[Clostridium] aminophilum</name>
    <dbReference type="NCBI Taxonomy" id="1526"/>
    <lineage>
        <taxon>Bacteria</taxon>
        <taxon>Bacillati</taxon>
        <taxon>Bacillota</taxon>
        <taxon>Clostridia</taxon>
        <taxon>Lachnospirales</taxon>
        <taxon>Lachnospiraceae</taxon>
    </lineage>
</organism>
<dbReference type="STRING" id="1526.SAMN02910262_01666"/>
<dbReference type="Gene3D" id="3.90.1010.20">
    <property type="match status" value="2"/>
</dbReference>
<keyword evidence="4" id="KW-1185">Reference proteome</keyword>
<dbReference type="EMBL" id="FOIL01000013">
    <property type="protein sequence ID" value="SET33302.1"/>
    <property type="molecule type" value="Genomic_DNA"/>
</dbReference>
<dbReference type="InterPro" id="IPR007329">
    <property type="entry name" value="FMN-bd"/>
</dbReference>
<feature type="domain" description="FMN-binding" evidence="2">
    <location>
        <begin position="42"/>
        <end position="116"/>
    </location>
</feature>
<dbReference type="GO" id="GO:0010181">
    <property type="term" value="F:FMN binding"/>
    <property type="evidence" value="ECO:0007669"/>
    <property type="project" value="InterPro"/>
</dbReference>